<keyword evidence="3" id="KW-1185">Reference proteome</keyword>
<dbReference type="Gene3D" id="3.30.720.110">
    <property type="match status" value="1"/>
</dbReference>
<accession>A0A1G6UG22</accession>
<dbReference type="EMBL" id="FNAG01000002">
    <property type="protein sequence ID" value="SDD40348.1"/>
    <property type="molecule type" value="Genomic_DNA"/>
</dbReference>
<feature type="domain" description="VOC" evidence="1">
    <location>
        <begin position="110"/>
        <end position="226"/>
    </location>
</feature>
<dbReference type="Gene3D" id="3.30.70.100">
    <property type="match status" value="1"/>
</dbReference>
<dbReference type="PROSITE" id="PS51819">
    <property type="entry name" value="VOC"/>
    <property type="match status" value="1"/>
</dbReference>
<proteinExistence type="predicted"/>
<gene>
    <name evidence="2" type="ORF">SAMN04488509_102326</name>
</gene>
<dbReference type="Proteomes" id="UP000199603">
    <property type="component" value="Unassembled WGS sequence"/>
</dbReference>
<dbReference type="InterPro" id="IPR004360">
    <property type="entry name" value="Glyas_Fos-R_dOase_dom"/>
</dbReference>
<protein>
    <submittedName>
        <fullName evidence="2">Uncharacterized conserved protein PhnB, glyoxalase superfamily</fullName>
    </submittedName>
</protein>
<dbReference type="Gene3D" id="3.30.720.120">
    <property type="match status" value="1"/>
</dbReference>
<evidence type="ECO:0000259" key="1">
    <source>
        <dbReference type="PROSITE" id="PS51819"/>
    </source>
</evidence>
<dbReference type="AlphaFoldDB" id="A0A1G6UG22"/>
<dbReference type="InterPro" id="IPR037523">
    <property type="entry name" value="VOC_core"/>
</dbReference>
<dbReference type="InterPro" id="IPR011008">
    <property type="entry name" value="Dimeric_a/b-barrel"/>
</dbReference>
<evidence type="ECO:0000313" key="2">
    <source>
        <dbReference type="EMBL" id="SDD40348.1"/>
    </source>
</evidence>
<dbReference type="InterPro" id="IPR029068">
    <property type="entry name" value="Glyas_Bleomycin-R_OHBP_Dase"/>
</dbReference>
<dbReference type="Pfam" id="PF00903">
    <property type="entry name" value="Glyoxalase"/>
    <property type="match status" value="1"/>
</dbReference>
<organism evidence="2 3">
    <name type="scientific">Aquimonas voraii</name>
    <dbReference type="NCBI Taxonomy" id="265719"/>
    <lineage>
        <taxon>Bacteria</taxon>
        <taxon>Pseudomonadati</taxon>
        <taxon>Pseudomonadota</taxon>
        <taxon>Gammaproteobacteria</taxon>
        <taxon>Lysobacterales</taxon>
        <taxon>Lysobacteraceae</taxon>
        <taxon>Aquimonas</taxon>
    </lineage>
</organism>
<dbReference type="SUPFAM" id="SSF54593">
    <property type="entry name" value="Glyoxalase/Bleomycin resistance protein/Dihydroxybiphenyl dioxygenase"/>
    <property type="match status" value="1"/>
</dbReference>
<name>A0A1G6UG22_9GAMM</name>
<sequence length="257" mass="28911">MQSDVIEQVSFRARSPEADRRMAEAAWAAHAAFERLQGFVSRQFGRGEDGEWLDIIRWRSLEDARRAAQHAGREPTIAAFFGLIDMQSAQLRHYRAPAPAALWTRLPPPRQALMTVVLEDLAPTRAFYEQHFNARALFDAPGYVLLQLGGPYAPQLALMHPTPEDTMPCFAGGAVLNLQVDDVEALHARLMAAGVPSWMPLKDHAWGDRGFAVRDPAGLKLYCYRPQTPFGEYAHSFREPWRLEAPMDCPEEDLQTA</sequence>
<evidence type="ECO:0000313" key="3">
    <source>
        <dbReference type="Proteomes" id="UP000199603"/>
    </source>
</evidence>
<dbReference type="STRING" id="265719.SAMN04488509_102326"/>
<reference evidence="2 3" key="1">
    <citation type="submission" date="2016-10" db="EMBL/GenBank/DDBJ databases">
        <authorList>
            <person name="de Groot N.N."/>
        </authorList>
    </citation>
    <scope>NUCLEOTIDE SEQUENCE [LARGE SCALE GENOMIC DNA]</scope>
    <source>
        <strain evidence="2 3">DSM 16957</strain>
    </source>
</reference>
<dbReference type="SUPFAM" id="SSF54909">
    <property type="entry name" value="Dimeric alpha+beta barrel"/>
    <property type="match status" value="1"/>
</dbReference>
<dbReference type="RefSeq" id="WP_218121206.1">
    <property type="nucleotide sequence ID" value="NZ_FNAG01000002.1"/>
</dbReference>